<comment type="caution">
    <text evidence="1">The sequence shown here is derived from an EMBL/GenBank/DDBJ whole genome shotgun (WGS) entry which is preliminary data.</text>
</comment>
<dbReference type="Proteomes" id="UP000324222">
    <property type="component" value="Unassembled WGS sequence"/>
</dbReference>
<proteinExistence type="predicted"/>
<protein>
    <submittedName>
        <fullName evidence="1">Uncharacterized protein</fullName>
    </submittedName>
</protein>
<evidence type="ECO:0000313" key="2">
    <source>
        <dbReference type="Proteomes" id="UP000324222"/>
    </source>
</evidence>
<dbReference type="AlphaFoldDB" id="A0A5B7ESZ3"/>
<organism evidence="1 2">
    <name type="scientific">Portunus trituberculatus</name>
    <name type="common">Swimming crab</name>
    <name type="synonym">Neptunus trituberculatus</name>
    <dbReference type="NCBI Taxonomy" id="210409"/>
    <lineage>
        <taxon>Eukaryota</taxon>
        <taxon>Metazoa</taxon>
        <taxon>Ecdysozoa</taxon>
        <taxon>Arthropoda</taxon>
        <taxon>Crustacea</taxon>
        <taxon>Multicrustacea</taxon>
        <taxon>Malacostraca</taxon>
        <taxon>Eumalacostraca</taxon>
        <taxon>Eucarida</taxon>
        <taxon>Decapoda</taxon>
        <taxon>Pleocyemata</taxon>
        <taxon>Brachyura</taxon>
        <taxon>Eubrachyura</taxon>
        <taxon>Portunoidea</taxon>
        <taxon>Portunidae</taxon>
        <taxon>Portuninae</taxon>
        <taxon>Portunus</taxon>
    </lineage>
</organism>
<evidence type="ECO:0000313" key="1">
    <source>
        <dbReference type="EMBL" id="MPC36013.1"/>
    </source>
</evidence>
<reference evidence="1 2" key="1">
    <citation type="submission" date="2019-05" db="EMBL/GenBank/DDBJ databases">
        <title>Another draft genome of Portunus trituberculatus and its Hox gene families provides insights of decapod evolution.</title>
        <authorList>
            <person name="Jeong J.-H."/>
            <person name="Song I."/>
            <person name="Kim S."/>
            <person name="Choi T."/>
            <person name="Kim D."/>
            <person name="Ryu S."/>
            <person name="Kim W."/>
        </authorList>
    </citation>
    <scope>NUCLEOTIDE SEQUENCE [LARGE SCALE GENOMIC DNA]</scope>
    <source>
        <tissue evidence="1">Muscle</tissue>
    </source>
</reference>
<keyword evidence="2" id="KW-1185">Reference proteome</keyword>
<gene>
    <name evidence="1" type="ORF">E2C01_029456</name>
</gene>
<name>A0A5B7ESZ3_PORTR</name>
<dbReference type="EMBL" id="VSRR010003405">
    <property type="protein sequence ID" value="MPC36013.1"/>
    <property type="molecule type" value="Genomic_DNA"/>
</dbReference>
<accession>A0A5B7ESZ3</accession>
<sequence length="55" mass="6249">MLIVLQEHPSPPTAVICKYLYLIGWSVDKTEKYLYNQDASTTAPNTTFTGWKDKA</sequence>